<dbReference type="InterPro" id="IPR016136">
    <property type="entry name" value="DNA_helicase_N/primase_C"/>
</dbReference>
<dbReference type="InterPro" id="IPR027417">
    <property type="entry name" value="P-loop_NTPase"/>
</dbReference>
<reference evidence="15" key="1">
    <citation type="submission" date="2009-06" db="EMBL/GenBank/DDBJ databases">
        <title>Complete sequence chromosome 1 of Ralstonia pickettii 12D.</title>
        <authorList>
            <consortium name="US DOE Joint Genome Institute"/>
            <person name="Lucas S."/>
            <person name="Copeland A."/>
            <person name="Lapidus A."/>
            <person name="Glavina del Rio T."/>
            <person name="Dalin E."/>
            <person name="Tice H."/>
            <person name="Bruce D."/>
            <person name="Goodwin L."/>
            <person name="Pitluck S."/>
            <person name="Sims D."/>
            <person name="Meincke L."/>
            <person name="Brettin T."/>
            <person name="Detter J.C."/>
            <person name="Han C."/>
            <person name="Larimer F."/>
            <person name="Land M."/>
            <person name="Hauser L."/>
            <person name="Kyrpides N."/>
            <person name="Ovchinnikova G."/>
            <person name="Marsh T."/>
            <person name="Richardson P."/>
        </authorList>
    </citation>
    <scope>NUCLEOTIDE SEQUENCE [LARGE SCALE GENOMIC DNA]</scope>
    <source>
        <strain evidence="15">12D</strain>
    </source>
</reference>
<dbReference type="PROSITE" id="PS51199">
    <property type="entry name" value="SF4_HELICASE"/>
    <property type="match status" value="1"/>
</dbReference>
<dbReference type="Gene3D" id="3.40.50.300">
    <property type="entry name" value="P-loop containing nucleotide triphosphate hydrolases"/>
    <property type="match status" value="1"/>
</dbReference>
<dbReference type="GO" id="GO:1990077">
    <property type="term" value="C:primosome complex"/>
    <property type="evidence" value="ECO:0007669"/>
    <property type="project" value="UniProtKB-UniRule"/>
</dbReference>
<evidence type="ECO:0000256" key="2">
    <source>
        <dbReference type="ARBA" id="ARBA00022515"/>
    </source>
</evidence>
<feature type="compositionally biased region" description="Basic residues" evidence="13">
    <location>
        <begin position="446"/>
        <end position="455"/>
    </location>
</feature>
<evidence type="ECO:0000256" key="7">
    <source>
        <dbReference type="ARBA" id="ARBA00022840"/>
    </source>
</evidence>
<evidence type="ECO:0000256" key="11">
    <source>
        <dbReference type="NCBIfam" id="TIGR00665"/>
    </source>
</evidence>
<keyword evidence="8 12" id="KW-0238">DNA-binding</keyword>
<dbReference type="KEGG" id="rpf:Rpic12D_2278"/>
<evidence type="ECO:0000256" key="13">
    <source>
        <dbReference type="SAM" id="MobiDB-lite"/>
    </source>
</evidence>
<sequence length="455" mass="50117">MTARDDFAVPQSIEAEQSILGALMLDNDAIDRIDGLAREHFYRADHAAIFGVICELITAGQPADMVTVYERFAAKGDAEHIGGLAYLSALTQATPSSANVGRYAAVVRDKAVKRQLLNLAADVPEMVVGSDEARIVVDRIQSKLEALAQERVKSEPVRASDDLGNYFDQLQEEAEGKVKAIPTGFQDLDAKLGGGMRGGELLIVAGRPAMGKTAFVLNICNNVARDYSALVLSMEMPKAQLHQRNIAMLGRVPLRRLRLPEQMTNEDWNALTAATAKISDMNLYLDDQPALTLLEVRSKARIVKRKHGLNLLVIDYLGLMTGGPSENRNQEVGSYSRGLKALAKELDIPIIALAQLNRGLENRADKRPSMADLRDSGEIEQDADTIMFLYRDEVYHPDSQAKGICEVLIGKQRQGETGMVPLAYQGEYTLFHDLQRGYTPPEPRQASRRSLRGDM</sequence>
<evidence type="ECO:0000256" key="5">
    <source>
        <dbReference type="ARBA" id="ARBA00022801"/>
    </source>
</evidence>
<dbReference type="Pfam" id="PF00772">
    <property type="entry name" value="DnaB"/>
    <property type="match status" value="1"/>
</dbReference>
<protein>
    <recommendedName>
        <fullName evidence="11 12">Replicative DNA helicase</fullName>
        <ecNumber evidence="11 12">5.6.2.3</ecNumber>
    </recommendedName>
</protein>
<keyword evidence="3 12" id="KW-0235">DNA replication</keyword>
<evidence type="ECO:0000256" key="9">
    <source>
        <dbReference type="ARBA" id="ARBA00023235"/>
    </source>
</evidence>
<dbReference type="GO" id="GO:0043139">
    <property type="term" value="F:5'-3' DNA helicase activity"/>
    <property type="evidence" value="ECO:0007669"/>
    <property type="project" value="UniProtKB-EC"/>
</dbReference>
<evidence type="ECO:0000313" key="15">
    <source>
        <dbReference type="EMBL" id="ACS63552.1"/>
    </source>
</evidence>
<dbReference type="InterPro" id="IPR007694">
    <property type="entry name" value="DNA_helicase_DnaB-like_C"/>
</dbReference>
<dbReference type="InterPro" id="IPR007692">
    <property type="entry name" value="DNA_helicase_DnaB"/>
</dbReference>
<evidence type="ECO:0000256" key="12">
    <source>
        <dbReference type="RuleBase" id="RU362085"/>
    </source>
</evidence>
<comment type="catalytic activity">
    <reaction evidence="10 12">
        <text>ATP + H2O = ADP + phosphate + H(+)</text>
        <dbReference type="Rhea" id="RHEA:13065"/>
        <dbReference type="ChEBI" id="CHEBI:15377"/>
        <dbReference type="ChEBI" id="CHEBI:15378"/>
        <dbReference type="ChEBI" id="CHEBI:30616"/>
        <dbReference type="ChEBI" id="CHEBI:43474"/>
        <dbReference type="ChEBI" id="CHEBI:456216"/>
        <dbReference type="EC" id="5.6.2.3"/>
    </reaction>
</comment>
<evidence type="ECO:0000256" key="6">
    <source>
        <dbReference type="ARBA" id="ARBA00022806"/>
    </source>
</evidence>
<dbReference type="PANTHER" id="PTHR30153">
    <property type="entry name" value="REPLICATIVE DNA HELICASE DNAB"/>
    <property type="match status" value="1"/>
</dbReference>
<dbReference type="GO" id="GO:0006269">
    <property type="term" value="P:DNA replication, synthesis of primer"/>
    <property type="evidence" value="ECO:0007669"/>
    <property type="project" value="UniProtKB-UniRule"/>
</dbReference>
<keyword evidence="7 12" id="KW-0067">ATP-binding</keyword>
<dbReference type="Pfam" id="PF03796">
    <property type="entry name" value="DnaB_C"/>
    <property type="match status" value="1"/>
</dbReference>
<feature type="region of interest" description="Disordered" evidence="13">
    <location>
        <begin position="434"/>
        <end position="455"/>
    </location>
</feature>
<keyword evidence="4 12" id="KW-0547">Nucleotide-binding</keyword>
<dbReference type="CDD" id="cd00984">
    <property type="entry name" value="DnaB_C"/>
    <property type="match status" value="1"/>
</dbReference>
<evidence type="ECO:0000256" key="1">
    <source>
        <dbReference type="ARBA" id="ARBA00008428"/>
    </source>
</evidence>
<feature type="domain" description="SF4 helicase" evidence="14">
    <location>
        <begin position="174"/>
        <end position="438"/>
    </location>
</feature>
<keyword evidence="5 12" id="KW-0378">Hydrolase</keyword>
<evidence type="ECO:0000256" key="3">
    <source>
        <dbReference type="ARBA" id="ARBA00022705"/>
    </source>
</evidence>
<dbReference type="InterPro" id="IPR007693">
    <property type="entry name" value="DNA_helicase_DnaB-like_N"/>
</dbReference>
<dbReference type="InterPro" id="IPR036185">
    <property type="entry name" value="DNA_heli_DnaB-like_N_sf"/>
</dbReference>
<comment type="function">
    <text evidence="12">The main replicative DNA helicase, it participates in initiation and elongation during chromosome replication. Travels ahead of the DNA replisome, separating dsDNA into templates for DNA synthesis. A processive ATP-dependent 5'-3' DNA helicase it has DNA-dependent ATPase activity.</text>
</comment>
<dbReference type="AlphaFoldDB" id="C6BBU6"/>
<evidence type="ECO:0000259" key="14">
    <source>
        <dbReference type="PROSITE" id="PS51199"/>
    </source>
</evidence>
<dbReference type="SUPFAM" id="SSF48024">
    <property type="entry name" value="N-terminal domain of DnaB helicase"/>
    <property type="match status" value="1"/>
</dbReference>
<dbReference type="GO" id="GO:0005524">
    <property type="term" value="F:ATP binding"/>
    <property type="evidence" value="ECO:0007669"/>
    <property type="project" value="UniProtKB-UniRule"/>
</dbReference>
<dbReference type="GO" id="GO:0016887">
    <property type="term" value="F:ATP hydrolysis activity"/>
    <property type="evidence" value="ECO:0007669"/>
    <property type="project" value="RHEA"/>
</dbReference>
<comment type="similarity">
    <text evidence="1 12">Belongs to the helicase family. DnaB subfamily.</text>
</comment>
<keyword evidence="9" id="KW-0413">Isomerase</keyword>
<accession>C6BBU6</accession>
<keyword evidence="2 12" id="KW-0639">Primosome</keyword>
<dbReference type="PANTHER" id="PTHR30153:SF2">
    <property type="entry name" value="REPLICATIVE DNA HELICASE"/>
    <property type="match status" value="1"/>
</dbReference>
<dbReference type="STRING" id="428406.Rpic12D_2278"/>
<gene>
    <name evidence="15" type="ordered locus">Rpic12D_2278</name>
</gene>
<dbReference type="GO" id="GO:0003677">
    <property type="term" value="F:DNA binding"/>
    <property type="evidence" value="ECO:0007669"/>
    <property type="project" value="UniProtKB-UniRule"/>
</dbReference>
<dbReference type="GO" id="GO:0005829">
    <property type="term" value="C:cytosol"/>
    <property type="evidence" value="ECO:0007669"/>
    <property type="project" value="TreeGrafter"/>
</dbReference>
<dbReference type="EC" id="5.6.2.3" evidence="11 12"/>
<organism evidence="15">
    <name type="scientific">Ralstonia pickettii (strain 12D)</name>
    <dbReference type="NCBI Taxonomy" id="428406"/>
    <lineage>
        <taxon>Bacteria</taxon>
        <taxon>Pseudomonadati</taxon>
        <taxon>Pseudomonadota</taxon>
        <taxon>Betaproteobacteria</taxon>
        <taxon>Burkholderiales</taxon>
        <taxon>Burkholderiaceae</taxon>
        <taxon>Ralstonia</taxon>
    </lineage>
</organism>
<dbReference type="HOGENOM" id="CLU_005373_0_0_4"/>
<keyword evidence="6 12" id="KW-0347">Helicase</keyword>
<evidence type="ECO:0000256" key="10">
    <source>
        <dbReference type="ARBA" id="ARBA00048954"/>
    </source>
</evidence>
<evidence type="ECO:0000256" key="4">
    <source>
        <dbReference type="ARBA" id="ARBA00022741"/>
    </source>
</evidence>
<evidence type="ECO:0000256" key="8">
    <source>
        <dbReference type="ARBA" id="ARBA00023125"/>
    </source>
</evidence>
<dbReference type="Gene3D" id="1.10.860.10">
    <property type="entry name" value="DNAb Helicase, Chain A"/>
    <property type="match status" value="1"/>
</dbReference>
<dbReference type="SUPFAM" id="SSF52540">
    <property type="entry name" value="P-loop containing nucleoside triphosphate hydrolases"/>
    <property type="match status" value="1"/>
</dbReference>
<dbReference type="EMBL" id="CP001644">
    <property type="protein sequence ID" value="ACS63552.1"/>
    <property type="molecule type" value="Genomic_DNA"/>
</dbReference>
<name>C6BBU6_RALP1</name>
<proteinExistence type="inferred from homology"/>
<dbReference type="NCBIfam" id="TIGR00665">
    <property type="entry name" value="DnaB"/>
    <property type="match status" value="1"/>
</dbReference>